<protein>
    <submittedName>
        <fullName evidence="2">Uncharacterized protein</fullName>
    </submittedName>
</protein>
<name>A0A9X2X8F8_9HYPH</name>
<keyword evidence="1" id="KW-0812">Transmembrane</keyword>
<keyword evidence="1" id="KW-1133">Transmembrane helix</keyword>
<evidence type="ECO:0000256" key="1">
    <source>
        <dbReference type="SAM" id="Phobius"/>
    </source>
</evidence>
<proteinExistence type="predicted"/>
<dbReference type="AlphaFoldDB" id="A0A9X2X8F8"/>
<evidence type="ECO:0000313" key="2">
    <source>
        <dbReference type="EMBL" id="MCT8989642.1"/>
    </source>
</evidence>
<dbReference type="EMBL" id="JAODNV010000006">
    <property type="protein sequence ID" value="MCT8989642.1"/>
    <property type="molecule type" value="Genomic_DNA"/>
</dbReference>
<dbReference type="RefSeq" id="WP_261514500.1">
    <property type="nucleotide sequence ID" value="NZ_JAODNV010000006.1"/>
</dbReference>
<gene>
    <name evidence="2" type="ORF">NYR54_04940</name>
</gene>
<keyword evidence="1" id="KW-0472">Membrane</keyword>
<accession>A0A9X2X8F8</accession>
<evidence type="ECO:0000313" key="3">
    <source>
        <dbReference type="Proteomes" id="UP001149009"/>
    </source>
</evidence>
<reference evidence="2" key="1">
    <citation type="submission" date="2022-08" db="EMBL/GenBank/DDBJ databases">
        <title>Chelativorans sichuanense sp. nov., a paraffin oil-degrading bacterium isolated from a mixture of oil-based drill cuttings and paddy soil.</title>
        <authorList>
            <person name="Yu J."/>
            <person name="Liu H."/>
            <person name="Chen Q."/>
        </authorList>
    </citation>
    <scope>NUCLEOTIDE SEQUENCE</scope>
    <source>
        <strain evidence="2">SCAU 2101</strain>
    </source>
</reference>
<feature type="transmembrane region" description="Helical" evidence="1">
    <location>
        <begin position="45"/>
        <end position="67"/>
    </location>
</feature>
<dbReference type="Proteomes" id="UP001149009">
    <property type="component" value="Unassembled WGS sequence"/>
</dbReference>
<comment type="caution">
    <text evidence="2">The sequence shown here is derived from an EMBL/GenBank/DDBJ whole genome shotgun (WGS) entry which is preliminary data.</text>
</comment>
<sequence>MITGISVLAGILAVIVGRCLLSRPALFDTPRLPVGMRFTETEMQAIGAVLRFGGYAALIGVIASAIVRAVA</sequence>
<organism evidence="2 3">
    <name type="scientific">Chelativorans petroleitrophicus</name>
    <dbReference type="NCBI Taxonomy" id="2975484"/>
    <lineage>
        <taxon>Bacteria</taxon>
        <taxon>Pseudomonadati</taxon>
        <taxon>Pseudomonadota</taxon>
        <taxon>Alphaproteobacteria</taxon>
        <taxon>Hyphomicrobiales</taxon>
        <taxon>Phyllobacteriaceae</taxon>
        <taxon>Chelativorans</taxon>
    </lineage>
</organism>
<keyword evidence="3" id="KW-1185">Reference proteome</keyword>